<feature type="transmembrane region" description="Helical" evidence="12">
    <location>
        <begin position="265"/>
        <end position="287"/>
    </location>
</feature>
<gene>
    <name evidence="14" type="ORF">COX41_04330</name>
</gene>
<dbReference type="GO" id="GO:0046872">
    <property type="term" value="F:metal ion binding"/>
    <property type="evidence" value="ECO:0007669"/>
    <property type="project" value="UniProtKB-KW"/>
</dbReference>
<feature type="transmembrane region" description="Helical" evidence="12">
    <location>
        <begin position="86"/>
        <end position="102"/>
    </location>
</feature>
<feature type="transmembrane region" description="Helical" evidence="12">
    <location>
        <begin position="715"/>
        <end position="736"/>
    </location>
</feature>
<dbReference type="SFLD" id="SFLDS00003">
    <property type="entry name" value="Haloacid_Dehalogenase"/>
    <property type="match status" value="1"/>
</dbReference>
<evidence type="ECO:0000256" key="6">
    <source>
        <dbReference type="ARBA" id="ARBA00022741"/>
    </source>
</evidence>
<keyword evidence="7" id="KW-0067">ATP-binding</keyword>
<dbReference type="AlphaFoldDB" id="A0A2G9YIS9"/>
<dbReference type="InterPro" id="IPR018303">
    <property type="entry name" value="ATPase_P-typ_P_site"/>
</dbReference>
<dbReference type="SMART" id="SM00831">
    <property type="entry name" value="Cation_ATPase_N"/>
    <property type="match status" value="1"/>
</dbReference>
<dbReference type="FunFam" id="2.70.150.10:FF:000042">
    <property type="entry name" value="Plasma membrane ATPase"/>
    <property type="match status" value="1"/>
</dbReference>
<dbReference type="InterPro" id="IPR004014">
    <property type="entry name" value="ATPase_P-typ_cation-transptr_N"/>
</dbReference>
<dbReference type="Gene3D" id="1.20.1110.10">
    <property type="entry name" value="Calcium-transporting ATPase, transmembrane domain"/>
    <property type="match status" value="1"/>
</dbReference>
<evidence type="ECO:0000256" key="8">
    <source>
        <dbReference type="ARBA" id="ARBA00022842"/>
    </source>
</evidence>
<dbReference type="Pfam" id="PF00122">
    <property type="entry name" value="E1-E2_ATPase"/>
    <property type="match status" value="1"/>
</dbReference>
<dbReference type="PANTHER" id="PTHR42861">
    <property type="entry name" value="CALCIUM-TRANSPORTING ATPASE"/>
    <property type="match status" value="1"/>
</dbReference>
<dbReference type="NCBIfam" id="TIGR01494">
    <property type="entry name" value="ATPase_P-type"/>
    <property type="match status" value="3"/>
</dbReference>
<keyword evidence="9" id="KW-1278">Translocase</keyword>
<keyword evidence="10 12" id="KW-1133">Transmembrane helix</keyword>
<dbReference type="Proteomes" id="UP000231292">
    <property type="component" value="Unassembled WGS sequence"/>
</dbReference>
<dbReference type="InterPro" id="IPR001757">
    <property type="entry name" value="P_typ_ATPase"/>
</dbReference>
<dbReference type="SUPFAM" id="SSF56784">
    <property type="entry name" value="HAD-like"/>
    <property type="match status" value="1"/>
</dbReference>
<dbReference type="PRINTS" id="PR00120">
    <property type="entry name" value="HATPASE"/>
</dbReference>
<evidence type="ECO:0000256" key="1">
    <source>
        <dbReference type="ARBA" id="ARBA00004141"/>
    </source>
</evidence>
<dbReference type="InterPro" id="IPR059000">
    <property type="entry name" value="ATPase_P-type_domA"/>
</dbReference>
<dbReference type="Gene3D" id="3.40.50.1000">
    <property type="entry name" value="HAD superfamily/HAD-like"/>
    <property type="match status" value="1"/>
</dbReference>
<feature type="transmembrane region" description="Helical" evidence="12">
    <location>
        <begin position="779"/>
        <end position="799"/>
    </location>
</feature>
<keyword evidence="6" id="KW-0547">Nucleotide-binding</keyword>
<keyword evidence="4 12" id="KW-0812">Transmembrane</keyword>
<evidence type="ECO:0000256" key="4">
    <source>
        <dbReference type="ARBA" id="ARBA00022692"/>
    </source>
</evidence>
<keyword evidence="5" id="KW-0479">Metal-binding</keyword>
<dbReference type="InterPro" id="IPR036412">
    <property type="entry name" value="HAD-like_sf"/>
</dbReference>
<comment type="caution">
    <text evidence="14">The sequence shown here is derived from an EMBL/GenBank/DDBJ whole genome shotgun (WGS) entry which is preliminary data.</text>
</comment>
<feature type="transmembrane region" description="Helical" evidence="12">
    <location>
        <begin position="683"/>
        <end position="709"/>
    </location>
</feature>
<dbReference type="FunFam" id="3.40.50.1000:FF:000211">
    <property type="entry name" value="Plasma membrane ATPase"/>
    <property type="match status" value="1"/>
</dbReference>
<dbReference type="GO" id="GO:0005524">
    <property type="term" value="F:ATP binding"/>
    <property type="evidence" value="ECO:0007669"/>
    <property type="project" value="UniProtKB-KW"/>
</dbReference>
<dbReference type="Pfam" id="PF00689">
    <property type="entry name" value="Cation_ATPase_C"/>
    <property type="match status" value="1"/>
</dbReference>
<evidence type="ECO:0000256" key="7">
    <source>
        <dbReference type="ARBA" id="ARBA00022840"/>
    </source>
</evidence>
<dbReference type="InterPro" id="IPR023299">
    <property type="entry name" value="ATPase_P-typ_cyto_dom_N"/>
</dbReference>
<evidence type="ECO:0000256" key="2">
    <source>
        <dbReference type="ARBA" id="ARBA00008804"/>
    </source>
</evidence>
<keyword evidence="8" id="KW-0460">Magnesium</keyword>
<comment type="subcellular location">
    <subcellularLocation>
        <location evidence="1">Membrane</location>
        <topology evidence="1">Multi-pass membrane protein</topology>
    </subcellularLocation>
</comment>
<dbReference type="PRINTS" id="PR00119">
    <property type="entry name" value="CATATPASE"/>
</dbReference>
<feature type="transmembrane region" description="Helical" evidence="12">
    <location>
        <begin position="751"/>
        <end position="773"/>
    </location>
</feature>
<feature type="transmembrane region" description="Helical" evidence="12">
    <location>
        <begin position="58"/>
        <end position="80"/>
    </location>
</feature>
<dbReference type="EMBL" id="PCRK01000106">
    <property type="protein sequence ID" value="PIP19169.1"/>
    <property type="molecule type" value="Genomic_DNA"/>
</dbReference>
<dbReference type="PROSITE" id="PS00154">
    <property type="entry name" value="ATPASE_E1_E2"/>
    <property type="match status" value="1"/>
</dbReference>
<dbReference type="SUPFAM" id="SSF81653">
    <property type="entry name" value="Calcium ATPase, transduction domain A"/>
    <property type="match status" value="1"/>
</dbReference>
<feature type="domain" description="Cation-transporting P-type ATPase N-terminal" evidence="13">
    <location>
        <begin position="9"/>
        <end position="82"/>
    </location>
</feature>
<comment type="similarity">
    <text evidence="2">Belongs to the cation transport ATPase (P-type) (TC 3.A.3) family. Type IIIA subfamily.</text>
</comment>
<dbReference type="InterPro" id="IPR023298">
    <property type="entry name" value="ATPase_P-typ_TM_dom_sf"/>
</dbReference>
<evidence type="ECO:0000256" key="5">
    <source>
        <dbReference type="ARBA" id="ARBA00022723"/>
    </source>
</evidence>
<dbReference type="GO" id="GO:0120029">
    <property type="term" value="P:proton export across plasma membrane"/>
    <property type="evidence" value="ECO:0007669"/>
    <property type="project" value="InterPro"/>
</dbReference>
<name>A0A2G9YIS9_9BACT</name>
<organism evidence="14 15">
    <name type="scientific">Candidatus Sherwoodlollariibacterium unditelluris</name>
    <dbReference type="NCBI Taxonomy" id="1974757"/>
    <lineage>
        <taxon>Bacteria</taxon>
        <taxon>Pseudomonadati</taxon>
        <taxon>Candidatus Omnitrophota</taxon>
        <taxon>Candidatus Sherwoodlollariibacterium</taxon>
    </lineage>
</organism>
<dbReference type="SUPFAM" id="SSF81660">
    <property type="entry name" value="Metal cation-transporting ATPase, ATP-binding domain N"/>
    <property type="match status" value="1"/>
</dbReference>
<protein>
    <submittedName>
        <fullName evidence="14">Plasma-membrane proton-efflux P-type ATPase</fullName>
    </submittedName>
</protein>
<evidence type="ECO:0000256" key="10">
    <source>
        <dbReference type="ARBA" id="ARBA00022989"/>
    </source>
</evidence>
<dbReference type="Pfam" id="PF00690">
    <property type="entry name" value="Cation_ATPase_N"/>
    <property type="match status" value="1"/>
</dbReference>
<sequence>MPGQKEIDNLQNMDTEAALELFKSNFDSGLKQAEVEKRLKQHGYNEVPEKKTNPILKFIAKFWGLTAWMLELIIILSWFLHKESDAYIVLGLLVFNAIIGFAQEQNAANAVEALKKKLQVNAKVLRDGVWKTVTARELVPGDIIRIRIGDFVPADIKIIQGEIGVDQSALTGESLESEKNPKEIVYSGSIVSRGEASGIVILTGIKTYFGRTIQLVQIAKPKLHIETIISKVVKWLLIIVAVLLSIALAASFLQGIKPLEILPLMLVLLLGAIPVALPAMFTVSMALGSLELVKQGVLVTRLSAPDDAARMDILCVDKTGTITMNKMSVAKMIALNGYNENEILLYGALASQEANHDSIDIAFINAAKEKNLLNSSIVQKTFIPFDPKTRKTEAIVMEGNKEFQVMKGSFAVLAQACGLNDREKADLETKINEFAKDGYRTLAVARAEIKDKPELVGLVALHDPPRQDSKKLIDELRNLGVAVKMLTGDALPIAREIARAVGIGDRIISASELKEINGSNPVKAAEIAEKANGFAEVYPEDKYLIVKDFQAKGHIVGMTGDGVNDAPALKQAEVGTAVSNASDVAKGAASIVLTDEGLIDIIGPIKIGRMMFQRINTWILNKIARTILKTCFVVFAFLILGKYVISASAMLIMIFMTDFVKISLSTDNVRWSKKPAVWDINGLVKVGIVLGLIMVVEAFGLLFIGLNYFNLTDNGALSTFSFEILFFFAMFSIFAVREKEHFWNSAPSKTLLLIILADMILGVALSTFGLLGFKAIPLIQTLIVIGYAFIFSLIINDFIKFGLLKKWHMNVKTL</sequence>
<evidence type="ECO:0000313" key="14">
    <source>
        <dbReference type="EMBL" id="PIP19169.1"/>
    </source>
</evidence>
<dbReference type="SUPFAM" id="SSF81665">
    <property type="entry name" value="Calcium ATPase, transmembrane domain M"/>
    <property type="match status" value="1"/>
</dbReference>
<proteinExistence type="inferred from homology"/>
<dbReference type="SFLD" id="SFLDG00002">
    <property type="entry name" value="C1.7:_P-type_atpase_like"/>
    <property type="match status" value="1"/>
</dbReference>
<dbReference type="Gene3D" id="2.70.150.10">
    <property type="entry name" value="Calcium-transporting ATPase, cytoplasmic transduction domain A"/>
    <property type="match status" value="1"/>
</dbReference>
<reference evidence="14 15" key="1">
    <citation type="submission" date="2017-09" db="EMBL/GenBank/DDBJ databases">
        <title>Depth-based differentiation of microbial function through sediment-hosted aquifers and enrichment of novel symbionts in the deep terrestrial subsurface.</title>
        <authorList>
            <person name="Probst A.J."/>
            <person name="Ladd B."/>
            <person name="Jarett J.K."/>
            <person name="Geller-Mcgrath D.E."/>
            <person name="Sieber C.M."/>
            <person name="Emerson J.B."/>
            <person name="Anantharaman K."/>
            <person name="Thomas B.C."/>
            <person name="Malmstrom R."/>
            <person name="Stieglmeier M."/>
            <person name="Klingl A."/>
            <person name="Woyke T."/>
            <person name="Ryan C.M."/>
            <person name="Banfield J.F."/>
        </authorList>
    </citation>
    <scope>NUCLEOTIDE SEQUENCE [LARGE SCALE GENOMIC DNA]</scope>
    <source>
        <strain evidence="14">CG23_combo_of_CG06-09_8_20_14_all_41_10</strain>
    </source>
</reference>
<keyword evidence="3" id="KW-0597">Phosphoprotein</keyword>
<dbReference type="GO" id="GO:0016887">
    <property type="term" value="F:ATP hydrolysis activity"/>
    <property type="evidence" value="ECO:0007669"/>
    <property type="project" value="InterPro"/>
</dbReference>
<dbReference type="SFLD" id="SFLDF00027">
    <property type="entry name" value="p-type_atpase"/>
    <property type="match status" value="1"/>
</dbReference>
<evidence type="ECO:0000256" key="11">
    <source>
        <dbReference type="ARBA" id="ARBA00023136"/>
    </source>
</evidence>
<evidence type="ECO:0000313" key="15">
    <source>
        <dbReference type="Proteomes" id="UP000231292"/>
    </source>
</evidence>
<keyword evidence="11 12" id="KW-0472">Membrane</keyword>
<evidence type="ECO:0000259" key="13">
    <source>
        <dbReference type="SMART" id="SM00831"/>
    </source>
</evidence>
<dbReference type="InterPro" id="IPR006068">
    <property type="entry name" value="ATPase_P-typ_cation-transptr_C"/>
</dbReference>
<dbReference type="InterPro" id="IPR006534">
    <property type="entry name" value="P-type_ATPase_IIIA"/>
</dbReference>
<evidence type="ECO:0000256" key="9">
    <source>
        <dbReference type="ARBA" id="ARBA00022967"/>
    </source>
</evidence>
<dbReference type="Gene3D" id="3.40.1110.10">
    <property type="entry name" value="Calcium-transporting ATPase, cytoplasmic domain N"/>
    <property type="match status" value="1"/>
</dbReference>
<dbReference type="Pfam" id="PF00702">
    <property type="entry name" value="Hydrolase"/>
    <property type="match status" value="1"/>
</dbReference>
<evidence type="ECO:0000256" key="3">
    <source>
        <dbReference type="ARBA" id="ARBA00022553"/>
    </source>
</evidence>
<dbReference type="InterPro" id="IPR008250">
    <property type="entry name" value="ATPase_P-typ_transduc_dom_A_sf"/>
</dbReference>
<accession>A0A2G9YIS9</accession>
<evidence type="ECO:0000256" key="12">
    <source>
        <dbReference type="SAM" id="Phobius"/>
    </source>
</evidence>
<dbReference type="InterPro" id="IPR023214">
    <property type="entry name" value="HAD_sf"/>
</dbReference>
<dbReference type="InterPro" id="IPR044492">
    <property type="entry name" value="P_typ_ATPase_HD_dom"/>
</dbReference>
<dbReference type="NCBIfam" id="TIGR01647">
    <property type="entry name" value="ATPase-IIIA_H"/>
    <property type="match status" value="1"/>
</dbReference>
<dbReference type="GO" id="GO:0008553">
    <property type="term" value="F:P-type proton-exporting transporter activity"/>
    <property type="evidence" value="ECO:0007669"/>
    <property type="project" value="InterPro"/>
</dbReference>
<dbReference type="GO" id="GO:0016020">
    <property type="term" value="C:membrane"/>
    <property type="evidence" value="ECO:0007669"/>
    <property type="project" value="UniProtKB-SubCell"/>
</dbReference>
<feature type="transmembrane region" description="Helical" evidence="12">
    <location>
        <begin position="232"/>
        <end position="253"/>
    </location>
</feature>